<dbReference type="GO" id="GO:0003677">
    <property type="term" value="F:DNA binding"/>
    <property type="evidence" value="ECO:0007669"/>
    <property type="project" value="InterPro"/>
</dbReference>
<dbReference type="GO" id="GO:0008270">
    <property type="term" value="F:zinc ion binding"/>
    <property type="evidence" value="ECO:0007669"/>
    <property type="project" value="InterPro"/>
</dbReference>
<keyword evidence="3" id="KW-1185">Reference proteome</keyword>
<dbReference type="InterPro" id="IPR002694">
    <property type="entry name" value="Znf_CHC2"/>
</dbReference>
<dbReference type="EMBL" id="FOUB01000034">
    <property type="protein sequence ID" value="SFM54317.1"/>
    <property type="molecule type" value="Genomic_DNA"/>
</dbReference>
<dbReference type="GO" id="GO:0003899">
    <property type="term" value="F:DNA-directed RNA polymerase activity"/>
    <property type="evidence" value="ECO:0007669"/>
    <property type="project" value="InterPro"/>
</dbReference>
<dbReference type="SUPFAM" id="SSF57783">
    <property type="entry name" value="Zinc beta-ribbon"/>
    <property type="match status" value="1"/>
</dbReference>
<organism evidence="2 3">
    <name type="scientific">Nitrosomonas communis</name>
    <dbReference type="NCBI Taxonomy" id="44574"/>
    <lineage>
        <taxon>Bacteria</taxon>
        <taxon>Pseudomonadati</taxon>
        <taxon>Pseudomonadota</taxon>
        <taxon>Betaproteobacteria</taxon>
        <taxon>Nitrosomonadales</taxon>
        <taxon>Nitrosomonadaceae</taxon>
        <taxon>Nitrosomonas</taxon>
    </lineage>
</organism>
<evidence type="ECO:0000313" key="3">
    <source>
        <dbReference type="Proteomes" id="UP000183287"/>
    </source>
</evidence>
<evidence type="ECO:0000259" key="1">
    <source>
        <dbReference type="SMART" id="SM00400"/>
    </source>
</evidence>
<dbReference type="Proteomes" id="UP000183287">
    <property type="component" value="Unassembled WGS sequence"/>
</dbReference>
<accession>A0A1I4RPY1</accession>
<evidence type="ECO:0000313" key="2">
    <source>
        <dbReference type="EMBL" id="SFM54317.1"/>
    </source>
</evidence>
<dbReference type="RefSeq" id="WP_074905897.1">
    <property type="nucleotide sequence ID" value="NZ_FOUB01000034.1"/>
</dbReference>
<sequence length="124" mass="14156">MRINKKKAVRIQAKAALSTSLSKSNFKSIATTHQSCILREQLPSPIFYYKQEFASIISYTDWINVRCCFHDDKNPSLSINLKNGGFFCHACGAKGGDVIDFHRLRYGLGFRESVLQLKRIKGRR</sequence>
<feature type="domain" description="Zinc finger CHC2-type" evidence="1">
    <location>
        <begin position="64"/>
        <end position="118"/>
    </location>
</feature>
<dbReference type="SMART" id="SM00400">
    <property type="entry name" value="ZnF_CHCC"/>
    <property type="match status" value="1"/>
</dbReference>
<dbReference type="Pfam" id="PF01807">
    <property type="entry name" value="Zn_ribbon_DnaG"/>
    <property type="match status" value="1"/>
</dbReference>
<proteinExistence type="predicted"/>
<gene>
    <name evidence="2" type="ORF">SAMN05421863_103433</name>
</gene>
<dbReference type="OrthoDB" id="5639125at2"/>
<dbReference type="GO" id="GO:0006260">
    <property type="term" value="P:DNA replication"/>
    <property type="evidence" value="ECO:0007669"/>
    <property type="project" value="InterPro"/>
</dbReference>
<dbReference type="Gene3D" id="3.90.580.10">
    <property type="entry name" value="Zinc finger, CHC2-type domain"/>
    <property type="match status" value="1"/>
</dbReference>
<dbReference type="InterPro" id="IPR036977">
    <property type="entry name" value="DNA_primase_Znf_CHC2"/>
</dbReference>
<protein>
    <submittedName>
        <fullName evidence="2">CHC2 zinc finger</fullName>
    </submittedName>
</protein>
<name>A0A1I4RPY1_9PROT</name>
<dbReference type="AlphaFoldDB" id="A0A1I4RPY1"/>
<reference evidence="3" key="1">
    <citation type="submission" date="2016-10" db="EMBL/GenBank/DDBJ databases">
        <authorList>
            <person name="Varghese N."/>
            <person name="Submissions S."/>
        </authorList>
    </citation>
    <scope>NUCLEOTIDE SEQUENCE [LARGE SCALE GENOMIC DNA]</scope>
    <source>
        <strain evidence="3">Nm44</strain>
    </source>
</reference>